<dbReference type="AlphaFoldDB" id="B5Y5U5"/>
<dbReference type="InterPro" id="IPR051450">
    <property type="entry name" value="Gfo/Idh/MocA_Oxidoreductases"/>
</dbReference>
<reference evidence="2 3" key="1">
    <citation type="journal article" date="2008" name="Nature">
        <title>The Phaeodactylum genome reveals the evolutionary history of diatom genomes.</title>
        <authorList>
            <person name="Bowler C."/>
            <person name="Allen A.E."/>
            <person name="Badger J.H."/>
            <person name="Grimwood J."/>
            <person name="Jabbari K."/>
            <person name="Kuo A."/>
            <person name="Maheswari U."/>
            <person name="Martens C."/>
            <person name="Maumus F."/>
            <person name="Otillar R.P."/>
            <person name="Rayko E."/>
            <person name="Salamov A."/>
            <person name="Vandepoele K."/>
            <person name="Beszteri B."/>
            <person name="Gruber A."/>
            <person name="Heijde M."/>
            <person name="Katinka M."/>
            <person name="Mock T."/>
            <person name="Valentin K."/>
            <person name="Verret F."/>
            <person name="Berges J.A."/>
            <person name="Brownlee C."/>
            <person name="Cadoret J.P."/>
            <person name="Chiovitti A."/>
            <person name="Choi C.J."/>
            <person name="Coesel S."/>
            <person name="De Martino A."/>
            <person name="Detter J.C."/>
            <person name="Durkin C."/>
            <person name="Falciatore A."/>
            <person name="Fournet J."/>
            <person name="Haruta M."/>
            <person name="Huysman M.J."/>
            <person name="Jenkins B.D."/>
            <person name="Jiroutova K."/>
            <person name="Jorgensen R.E."/>
            <person name="Joubert Y."/>
            <person name="Kaplan A."/>
            <person name="Kroger N."/>
            <person name="Kroth P.G."/>
            <person name="La Roche J."/>
            <person name="Lindquist E."/>
            <person name="Lommer M."/>
            <person name="Martin-Jezequel V."/>
            <person name="Lopez P.J."/>
            <person name="Lucas S."/>
            <person name="Mangogna M."/>
            <person name="McGinnis K."/>
            <person name="Medlin L.K."/>
            <person name="Montsant A."/>
            <person name="Oudot-Le Secq M.P."/>
            <person name="Napoli C."/>
            <person name="Obornik M."/>
            <person name="Parker M.S."/>
            <person name="Petit J.L."/>
            <person name="Porcel B.M."/>
            <person name="Poulsen N."/>
            <person name="Robison M."/>
            <person name="Rychlewski L."/>
            <person name="Rynearson T.A."/>
            <person name="Schmutz J."/>
            <person name="Shapiro H."/>
            <person name="Siaut M."/>
            <person name="Stanley M."/>
            <person name="Sussman M.R."/>
            <person name="Taylor A.R."/>
            <person name="Vardi A."/>
            <person name="von Dassow P."/>
            <person name="Vyverman W."/>
            <person name="Willis A."/>
            <person name="Wyrwicz L.S."/>
            <person name="Rokhsar D.S."/>
            <person name="Weissenbach J."/>
            <person name="Armbrust E.V."/>
            <person name="Green B.R."/>
            <person name="Van de Peer Y."/>
            <person name="Grigoriev I.V."/>
        </authorList>
    </citation>
    <scope>NUCLEOTIDE SEQUENCE [LARGE SCALE GENOMIC DNA]</scope>
    <source>
        <strain evidence="2 3">CCAP 1055/1</strain>
    </source>
</reference>
<dbReference type="Gene3D" id="3.40.50.720">
    <property type="entry name" value="NAD(P)-binding Rossmann-like Domain"/>
    <property type="match status" value="1"/>
</dbReference>
<proteinExistence type="predicted"/>
<dbReference type="SUPFAM" id="SSF51735">
    <property type="entry name" value="NAD(P)-binding Rossmann-fold domains"/>
    <property type="match status" value="1"/>
</dbReference>
<name>B5Y5U5_PHATC</name>
<evidence type="ECO:0000313" key="2">
    <source>
        <dbReference type="EMBL" id="ACI65719.1"/>
    </source>
</evidence>
<organism evidence="2 3">
    <name type="scientific">Phaeodactylum tricornutum (strain CCAP 1055/1)</name>
    <dbReference type="NCBI Taxonomy" id="556484"/>
    <lineage>
        <taxon>Eukaryota</taxon>
        <taxon>Sar</taxon>
        <taxon>Stramenopiles</taxon>
        <taxon>Ochrophyta</taxon>
        <taxon>Bacillariophyta</taxon>
        <taxon>Bacillariophyceae</taxon>
        <taxon>Bacillariophycidae</taxon>
        <taxon>Naviculales</taxon>
        <taxon>Phaeodactylaceae</taxon>
        <taxon>Phaeodactylum</taxon>
    </lineage>
</organism>
<dbReference type="InterPro" id="IPR000683">
    <property type="entry name" value="Gfo/Idh/MocA-like_OxRdtase_N"/>
</dbReference>
<dbReference type="EMBL" id="CP001142">
    <property type="protein sequence ID" value="ACI65719.1"/>
    <property type="molecule type" value="Genomic_DNA"/>
</dbReference>
<evidence type="ECO:0000313" key="3">
    <source>
        <dbReference type="Proteomes" id="UP000000759"/>
    </source>
</evidence>
<feature type="domain" description="Gfo/Idh/MocA-like oxidoreductase N-terminal" evidence="1">
    <location>
        <begin position="22"/>
        <end position="150"/>
    </location>
</feature>
<dbReference type="InParanoid" id="B5Y5U5"/>
<dbReference type="KEGG" id="pti:PHATR_33631"/>
<keyword evidence="3" id="KW-1185">Reference proteome</keyword>
<dbReference type="RefSeq" id="XP_002186249.1">
    <property type="nucleotide sequence ID" value="XM_002186213.1"/>
</dbReference>
<dbReference type="Pfam" id="PF01408">
    <property type="entry name" value="GFO_IDH_MocA"/>
    <property type="match status" value="1"/>
</dbReference>
<dbReference type="GeneID" id="7204072"/>
<reference evidence="3" key="2">
    <citation type="submission" date="2008-08" db="EMBL/GenBank/DDBJ databases">
        <authorList>
            <consortium name="Diatom Consortium"/>
            <person name="Grigoriev I."/>
            <person name="Grimwood J."/>
            <person name="Kuo A."/>
            <person name="Otillar R.P."/>
            <person name="Salamov A."/>
            <person name="Detter J.C."/>
            <person name="Lindquist E."/>
            <person name="Shapiro H."/>
            <person name="Lucas S."/>
            <person name="Glavina del Rio T."/>
            <person name="Pitluck S."/>
            <person name="Rokhsar D."/>
            <person name="Bowler C."/>
        </authorList>
    </citation>
    <scope>GENOME REANNOTATION</scope>
    <source>
        <strain evidence="3">CCAP 1055/1</strain>
    </source>
</reference>
<dbReference type="OrthoDB" id="446809at2759"/>
<dbReference type="InterPro" id="IPR036291">
    <property type="entry name" value="NAD(P)-bd_dom_sf"/>
</dbReference>
<evidence type="ECO:0000259" key="1">
    <source>
        <dbReference type="Pfam" id="PF01408"/>
    </source>
</evidence>
<dbReference type="Proteomes" id="UP000000759">
    <property type="component" value="Chromosome 3"/>
</dbReference>
<dbReference type="PANTHER" id="PTHR43377">
    <property type="entry name" value="BILIVERDIN REDUCTASE A"/>
    <property type="match status" value="1"/>
</dbReference>
<gene>
    <name evidence="2" type="ORF">PHATR_33631</name>
</gene>
<dbReference type="OMA" id="CHMASPI"/>
<protein>
    <recommendedName>
        <fullName evidence="1">Gfo/Idh/MocA-like oxidoreductase N-terminal domain-containing protein</fullName>
    </recommendedName>
</protein>
<accession>B5Y5U5</accession>
<sequence length="400" mass="43396">MRSERSSPSGSKESTSQDVADVAVIGAGWWSQGWHIPQLSRNTRANLVGIVDSASQPRSNLNPHLESLEALARKYDTAVFSSVSDLLANTPTLDGVIVATPHSTHYNIGKEIYDANRNREKPIHILMEKPMTTNIEEAYQLHQLVASRPEVSFLINHSANYRSQTKAAHQAVPQLGSLRHGSIFMASALSWIFEDPSNTGWNVPGPDMLGNGFAWGQSSHVLAWVFYVCPQLSPIEVYCRMTHSAATGADVALSGTIICRDCHSDNEVILSVAGTSLLPGNEHSDPPVGKQIQFKLYGEDGAIIYCGDTRDENTGNLELRRVSMDGVVELPVGPGFAFENLETEHDGPESLQAFLDACVGKSTHVGADSLVGLKTVQVLDAMYRSHASGQSEPVRHADAE</sequence>
<dbReference type="Gene3D" id="3.30.360.10">
    <property type="entry name" value="Dihydrodipicolinate Reductase, domain 2"/>
    <property type="match status" value="1"/>
</dbReference>
<dbReference type="eggNOG" id="ENOG502RYP6">
    <property type="taxonomic scope" value="Eukaryota"/>
</dbReference>
<dbReference type="PANTHER" id="PTHR43377:SF1">
    <property type="entry name" value="BILIVERDIN REDUCTASE A"/>
    <property type="match status" value="1"/>
</dbReference>
<dbReference type="PaxDb" id="2850-Phatr33631"/>
<dbReference type="HOGENOM" id="CLU_587292_0_0_1"/>
<dbReference type="GO" id="GO:0000166">
    <property type="term" value="F:nucleotide binding"/>
    <property type="evidence" value="ECO:0007669"/>
    <property type="project" value="InterPro"/>
</dbReference>